<accession>A0A3D9L578</accession>
<dbReference type="RefSeq" id="WP_115867265.1">
    <property type="nucleotide sequence ID" value="NZ_QREG01000004.1"/>
</dbReference>
<proteinExistence type="predicted"/>
<evidence type="ECO:0000313" key="1">
    <source>
        <dbReference type="EMBL" id="REE01183.1"/>
    </source>
</evidence>
<gene>
    <name evidence="1" type="ORF">C7460_104203</name>
</gene>
<evidence type="ECO:0008006" key="3">
    <source>
        <dbReference type="Google" id="ProtNLM"/>
    </source>
</evidence>
<comment type="caution">
    <text evidence="1">The sequence shown here is derived from an EMBL/GenBank/DDBJ whole genome shotgun (WGS) entry which is preliminary data.</text>
</comment>
<dbReference type="AlphaFoldDB" id="A0A3D9L578"/>
<keyword evidence="2" id="KW-1185">Reference proteome</keyword>
<organism evidence="1 2">
    <name type="scientific">Marinoscillum furvescens DSM 4134</name>
    <dbReference type="NCBI Taxonomy" id="1122208"/>
    <lineage>
        <taxon>Bacteria</taxon>
        <taxon>Pseudomonadati</taxon>
        <taxon>Bacteroidota</taxon>
        <taxon>Cytophagia</taxon>
        <taxon>Cytophagales</taxon>
        <taxon>Reichenbachiellaceae</taxon>
        <taxon>Marinoscillum</taxon>
    </lineage>
</organism>
<protein>
    <recommendedName>
        <fullName evidence="3">Carbohydrate binding protein with CBM6 domain</fullName>
    </recommendedName>
</protein>
<name>A0A3D9L578_MARFU</name>
<dbReference type="EMBL" id="QREG01000004">
    <property type="protein sequence ID" value="REE01183.1"/>
    <property type="molecule type" value="Genomic_DNA"/>
</dbReference>
<sequence length="172" mass="18906">MNYPTIFQYTLTVLGITLLSGLKLSAQSQDCYTIPAKAINTAVVSDYAPTYFDKGRQAIAVNSIKYPDQYAAVSFSFDQATGVYDIYLTSLLESDGESTYQILIDGKLVGEYQNPESTEDYKPFENVFKEVSLQKGATVSVACIAHTNGKVPEGSGTAYARGRWTSIRFCKN</sequence>
<evidence type="ECO:0000313" key="2">
    <source>
        <dbReference type="Proteomes" id="UP000256779"/>
    </source>
</evidence>
<dbReference type="OrthoDB" id="7403807at2"/>
<dbReference type="Proteomes" id="UP000256779">
    <property type="component" value="Unassembled WGS sequence"/>
</dbReference>
<reference evidence="1 2" key="1">
    <citation type="submission" date="2018-07" db="EMBL/GenBank/DDBJ databases">
        <title>Genomic Encyclopedia of Type Strains, Phase IV (KMG-IV): sequencing the most valuable type-strain genomes for metagenomic binning, comparative biology and taxonomic classification.</title>
        <authorList>
            <person name="Goeker M."/>
        </authorList>
    </citation>
    <scope>NUCLEOTIDE SEQUENCE [LARGE SCALE GENOMIC DNA]</scope>
    <source>
        <strain evidence="1 2">DSM 4134</strain>
    </source>
</reference>